<evidence type="ECO:0000313" key="2">
    <source>
        <dbReference type="EMBL" id="KFG89480.1"/>
    </source>
</evidence>
<protein>
    <submittedName>
        <fullName evidence="2">Uncharacterized protein</fullName>
    </submittedName>
</protein>
<dbReference type="Proteomes" id="UP000024284">
    <property type="component" value="Unassembled WGS sequence"/>
</dbReference>
<reference evidence="2" key="1">
    <citation type="submission" date="2014-08" db="EMBL/GenBank/DDBJ databases">
        <title>Draft genome sequences of Sphingobium herbicidovorans.</title>
        <authorList>
            <person name="Gan H.M."/>
            <person name="Gan H.Y."/>
            <person name="Savka M.A."/>
        </authorList>
    </citation>
    <scope>NUCLEOTIDE SEQUENCE [LARGE SCALE GENOMIC DNA]</scope>
    <source>
        <strain evidence="2">NBRC 16415</strain>
    </source>
</reference>
<evidence type="ECO:0000256" key="1">
    <source>
        <dbReference type="SAM" id="MobiDB-lite"/>
    </source>
</evidence>
<feature type="region of interest" description="Disordered" evidence="1">
    <location>
        <begin position="1"/>
        <end position="36"/>
    </location>
</feature>
<name>A0A086P7W2_SPHHM</name>
<organism evidence="2 3">
    <name type="scientific">Sphingobium herbicidovorans (strain ATCC 700291 / DSM 11019 / CCUG 56400 / KCTC 2939 / LMG 18315 / NBRC 16415 / MH)</name>
    <name type="common">Sphingomonas herbicidovorans</name>
    <dbReference type="NCBI Taxonomy" id="1219045"/>
    <lineage>
        <taxon>Bacteria</taxon>
        <taxon>Pseudomonadati</taxon>
        <taxon>Pseudomonadota</taxon>
        <taxon>Alphaproteobacteria</taxon>
        <taxon>Sphingomonadales</taxon>
        <taxon>Sphingomonadaceae</taxon>
        <taxon>Sphingobium</taxon>
    </lineage>
</organism>
<evidence type="ECO:0000313" key="3">
    <source>
        <dbReference type="Proteomes" id="UP000024284"/>
    </source>
</evidence>
<accession>A0A086P7W2</accession>
<comment type="caution">
    <text evidence="2">The sequence shown here is derived from an EMBL/GenBank/DDBJ whole genome shotgun (WGS) entry which is preliminary data.</text>
</comment>
<keyword evidence="3" id="KW-1185">Reference proteome</keyword>
<dbReference type="EMBL" id="JFZA02000027">
    <property type="protein sequence ID" value="KFG89480.1"/>
    <property type="molecule type" value="Genomic_DNA"/>
</dbReference>
<dbReference type="AlphaFoldDB" id="A0A086P7W2"/>
<gene>
    <name evidence="2" type="ORF">BV98_002744</name>
</gene>
<sequence length="36" mass="4059">MSKEIDPTAARSQRDVPETETRIDCPSSNDLRRLAV</sequence>
<proteinExistence type="predicted"/>
<feature type="compositionally biased region" description="Basic and acidic residues" evidence="1">
    <location>
        <begin position="1"/>
        <end position="23"/>
    </location>
</feature>